<name>A0A7H0LFT3_9SPHN</name>
<evidence type="ECO:0000256" key="3">
    <source>
        <dbReference type="ARBA" id="ARBA00022898"/>
    </source>
</evidence>
<proteinExistence type="inferred from homology"/>
<keyword evidence="3" id="KW-0663">Pyridoxal phosphate</keyword>
<dbReference type="InterPro" id="IPR004839">
    <property type="entry name" value="Aminotransferase_I/II_large"/>
</dbReference>
<keyword evidence="7" id="KW-0032">Aminotransferase</keyword>
<keyword evidence="7" id="KW-0808">Transferase</keyword>
<evidence type="ECO:0000313" key="8">
    <source>
        <dbReference type="Proteomes" id="UP000516148"/>
    </source>
</evidence>
<comment type="cofactor">
    <cofactor evidence="1">
        <name>pyridoxal 5'-phosphate</name>
        <dbReference type="ChEBI" id="CHEBI:597326"/>
    </cofactor>
</comment>
<dbReference type="Gene3D" id="3.90.1150.10">
    <property type="entry name" value="Aspartate Aminotransferase, domain 1"/>
    <property type="match status" value="1"/>
</dbReference>
<gene>
    <name evidence="7" type="ORF">H3Z74_17550</name>
</gene>
<evidence type="ECO:0000259" key="6">
    <source>
        <dbReference type="Pfam" id="PF00155"/>
    </source>
</evidence>
<organism evidence="7 8">
    <name type="scientific">Sphingomonas alpina</name>
    <dbReference type="NCBI Taxonomy" id="653931"/>
    <lineage>
        <taxon>Bacteria</taxon>
        <taxon>Pseudomonadati</taxon>
        <taxon>Pseudomonadota</taxon>
        <taxon>Alphaproteobacteria</taxon>
        <taxon>Sphingomonadales</taxon>
        <taxon>Sphingomonadaceae</taxon>
        <taxon>Sphingomonas</taxon>
    </lineage>
</organism>
<dbReference type="InterPro" id="IPR015421">
    <property type="entry name" value="PyrdxlP-dep_Trfase_major"/>
</dbReference>
<dbReference type="GO" id="GO:0047804">
    <property type="term" value="F:cysteine-S-conjugate beta-lyase activity"/>
    <property type="evidence" value="ECO:0007669"/>
    <property type="project" value="UniProtKB-EC"/>
</dbReference>
<dbReference type="PANTHER" id="PTHR43525:SF2">
    <property type="entry name" value="CYSTATHIONINE BETA-LYASE-RELATED"/>
    <property type="match status" value="1"/>
</dbReference>
<protein>
    <recommendedName>
        <fullName evidence="2">cysteine-S-conjugate beta-lyase</fullName>
        <ecNumber evidence="2">4.4.1.13</ecNumber>
    </recommendedName>
</protein>
<dbReference type="GO" id="GO:0030170">
    <property type="term" value="F:pyridoxal phosphate binding"/>
    <property type="evidence" value="ECO:0007669"/>
    <property type="project" value="InterPro"/>
</dbReference>
<keyword evidence="4" id="KW-0456">Lyase</keyword>
<comment type="similarity">
    <text evidence="5">Belongs to the class-II pyridoxal-phosphate-dependent aminotransferase family. MalY/PatB cystathionine beta-lyase subfamily.</text>
</comment>
<dbReference type="PANTHER" id="PTHR43525">
    <property type="entry name" value="PROTEIN MALY"/>
    <property type="match status" value="1"/>
</dbReference>
<keyword evidence="8" id="KW-1185">Reference proteome</keyword>
<dbReference type="AlphaFoldDB" id="A0A7H0LFT3"/>
<evidence type="ECO:0000256" key="1">
    <source>
        <dbReference type="ARBA" id="ARBA00001933"/>
    </source>
</evidence>
<dbReference type="GO" id="GO:0008483">
    <property type="term" value="F:transaminase activity"/>
    <property type="evidence" value="ECO:0007669"/>
    <property type="project" value="UniProtKB-KW"/>
</dbReference>
<feature type="domain" description="Aminotransferase class I/classII large" evidence="6">
    <location>
        <begin position="70"/>
        <end position="369"/>
    </location>
</feature>
<dbReference type="EC" id="4.4.1.13" evidence="2"/>
<dbReference type="CDD" id="cd00609">
    <property type="entry name" value="AAT_like"/>
    <property type="match status" value="1"/>
</dbReference>
<dbReference type="RefSeq" id="WP_187760864.1">
    <property type="nucleotide sequence ID" value="NZ_CP061038.1"/>
</dbReference>
<evidence type="ECO:0000313" key="7">
    <source>
        <dbReference type="EMBL" id="QNQ08536.1"/>
    </source>
</evidence>
<dbReference type="KEGG" id="spap:H3Z74_17550"/>
<dbReference type="Proteomes" id="UP000516148">
    <property type="component" value="Chromosome"/>
</dbReference>
<dbReference type="Gene3D" id="3.40.640.10">
    <property type="entry name" value="Type I PLP-dependent aspartate aminotransferase-like (Major domain)"/>
    <property type="match status" value="1"/>
</dbReference>
<dbReference type="InterPro" id="IPR051798">
    <property type="entry name" value="Class-II_PLP-Dep_Aminotrans"/>
</dbReference>
<evidence type="ECO:0000256" key="5">
    <source>
        <dbReference type="ARBA" id="ARBA00037974"/>
    </source>
</evidence>
<evidence type="ECO:0000256" key="2">
    <source>
        <dbReference type="ARBA" id="ARBA00012224"/>
    </source>
</evidence>
<dbReference type="Pfam" id="PF00155">
    <property type="entry name" value="Aminotran_1_2"/>
    <property type="match status" value="1"/>
</dbReference>
<reference evidence="7 8" key="1">
    <citation type="submission" date="2020-09" db="EMBL/GenBank/DDBJ databases">
        <title>Sphingomonas sp., a new species isolated from pork steak.</title>
        <authorList>
            <person name="Heidler von Heilborn D."/>
        </authorList>
    </citation>
    <scope>NUCLEOTIDE SEQUENCE [LARGE SCALE GENOMIC DNA]</scope>
    <source>
        <strain evidence="8">S8-3T</strain>
    </source>
</reference>
<evidence type="ECO:0000256" key="4">
    <source>
        <dbReference type="ARBA" id="ARBA00023239"/>
    </source>
</evidence>
<dbReference type="InterPro" id="IPR015422">
    <property type="entry name" value="PyrdxlP-dep_Trfase_small"/>
</dbReference>
<dbReference type="InterPro" id="IPR015424">
    <property type="entry name" value="PyrdxlP-dep_Trfase"/>
</dbReference>
<dbReference type="SUPFAM" id="SSF53383">
    <property type="entry name" value="PLP-dependent transferases"/>
    <property type="match status" value="1"/>
</dbReference>
<accession>A0A7H0LFT3</accession>
<sequence length="375" mass="40698">MITTPPQALLGARIARKWRRYPTDIIPAWIADMDFAPAAPIAATLLQAIALGDLGYGPVAADSGVPQAFAGWAARRWGWSPDPADVMLMPDVVGGIANCIEALTATGDAVLVHTPAYPPLLNSVTIAGRRLVTHRLETGAIDFTALDAAIVERRVRMLLLCHPHNPSGRVFTEDELRALAGIAEQRDLIIVSDEVHADLTLDRRRHVPFALLPGMAARTVTLNSPSKAFNVAGLRAAVCVAEKPLRERLMALPSTRWNAFSTLGVRAARAAWSDEGAIWLDECVAHLTAMRDRIGERLPKMRIDWTPPQASYLAWLDCRATVEEEPAAFFLREARVALSPGLDFGAPGAGFARLNFATSIELLDEILDRMEGALA</sequence>
<dbReference type="EMBL" id="CP061038">
    <property type="protein sequence ID" value="QNQ08536.1"/>
    <property type="molecule type" value="Genomic_DNA"/>
</dbReference>